<dbReference type="InterPro" id="IPR022385">
    <property type="entry name" value="Rhs_assc_core"/>
</dbReference>
<organism evidence="2 3">
    <name type="scientific">Undibacterium terreum</name>
    <dbReference type="NCBI Taxonomy" id="1224302"/>
    <lineage>
        <taxon>Bacteria</taxon>
        <taxon>Pseudomonadati</taxon>
        <taxon>Pseudomonadota</taxon>
        <taxon>Betaproteobacteria</taxon>
        <taxon>Burkholderiales</taxon>
        <taxon>Oxalobacteraceae</taxon>
        <taxon>Undibacterium</taxon>
    </lineage>
</organism>
<feature type="domain" description="PKD/Chitinase" evidence="1">
    <location>
        <begin position="806"/>
        <end position="891"/>
    </location>
</feature>
<evidence type="ECO:0000313" key="3">
    <source>
        <dbReference type="Proteomes" id="UP000637423"/>
    </source>
</evidence>
<dbReference type="InterPro" id="IPR050708">
    <property type="entry name" value="T6SS_VgrG/RHS"/>
</dbReference>
<dbReference type="InterPro" id="IPR011042">
    <property type="entry name" value="6-blade_b-propeller_TolB-like"/>
</dbReference>
<reference evidence="2" key="2">
    <citation type="submission" date="2020-09" db="EMBL/GenBank/DDBJ databases">
        <authorList>
            <person name="Sun Q."/>
            <person name="Zhou Y."/>
        </authorList>
    </citation>
    <scope>NUCLEOTIDE SEQUENCE</scope>
    <source>
        <strain evidence="2">CGMCC 1.10998</strain>
    </source>
</reference>
<dbReference type="Gene3D" id="2.180.10.10">
    <property type="entry name" value="RHS repeat-associated core"/>
    <property type="match status" value="1"/>
</dbReference>
<dbReference type="Gene3D" id="2.60.40.10">
    <property type="entry name" value="Immunoglobulins"/>
    <property type="match status" value="3"/>
</dbReference>
<dbReference type="PRINTS" id="PR00394">
    <property type="entry name" value="RHSPROTEIN"/>
</dbReference>
<dbReference type="InterPro" id="IPR035986">
    <property type="entry name" value="PKD_dom_sf"/>
</dbReference>
<dbReference type="SUPFAM" id="SSF101898">
    <property type="entry name" value="NHL repeat"/>
    <property type="match status" value="1"/>
</dbReference>
<keyword evidence="3" id="KW-1185">Reference proteome</keyword>
<dbReference type="EMBL" id="BMED01000003">
    <property type="protein sequence ID" value="GGC83390.1"/>
    <property type="molecule type" value="Genomic_DNA"/>
</dbReference>
<dbReference type="Gene3D" id="2.130.10.10">
    <property type="entry name" value="YVTN repeat-like/Quinoprotein amine dehydrogenase"/>
    <property type="match status" value="1"/>
</dbReference>
<dbReference type="InterPro" id="IPR015943">
    <property type="entry name" value="WD40/YVTN_repeat-like_dom_sf"/>
</dbReference>
<accession>A0A916XL69</accession>
<dbReference type="SUPFAM" id="SSF49299">
    <property type="entry name" value="PKD domain"/>
    <property type="match status" value="1"/>
</dbReference>
<protein>
    <recommendedName>
        <fullName evidence="1">PKD/Chitinase domain-containing protein</fullName>
    </recommendedName>
</protein>
<dbReference type="SMART" id="SM00089">
    <property type="entry name" value="PKD"/>
    <property type="match status" value="4"/>
</dbReference>
<sequence>MLATVSSAAAAASTAPYWPAYTQASSGALVRDHAGNAYMTFMNQGYVQQIKPDGTAGMQWTGLNGPGGLAEAKDGSGIVTSTASGLRKLGFDGTITSINSQTDLGYIGYAPDGTLYSTVYGAGKVYQINDAGQVSEFVPTGTVSQPTSFSFDDNGDLVIPSYGSGRILLIKKDKSIQTLLTISGPIMVRRYYGQGWLVGTTDGIYVYDEQWHLQSKLVSDRADNLITLDNGTNLFVAYNTAGIKQLVGAPVGTTTPPPVTLTLSSPLTGPANTRLNTSFSANPATGGYQSAVYFPGITATQSDALVVDQAGNLYTTPTNTGKVVQIKPDGSIGIQWTGLSNPRSLVMAKGGNGILVQTSSGLTRLSFDGTKQVLNTNADLNFLKYSPTGQLYSASYASGNIYQIDDAGHDSVYIPSGVIHGPAAFTFTAAGEMLMPSYDNKTLYLIKQDKTLQQLITTTSVGAGPIALIQFESGWLLGADNGIYYLDAQWQMTKLVSDRADKLVALADGSVIFVALNGAGLKKLNAIGTGNTSNLNGATLFAPANIVLNASVTNPTMVVSQAEFFNDSTSLGIASSAPYVLNWSNVVPGSYKVTAKVTDGSGNSVSSLIKTLTIRANVPPSISLVSPSTNLTLPPPNTNATLAAYAFDSDGAIAQVEFFDGSTSLGVVSQSPYVLSWSNISVGSHIITAKATDNLGASSVSTPVTVTVAANLPPSVTLTSPTNGQRITPPANLTLNATASDSDGTVAQVAFFNGGSLLGTVTQAPYTVTVPNLATGSYSITAVATDNQGASTTTSPAGIVVDVPPTIHLVASPSNATAPATVALTATAADSDGSISQVEFFNGSTSLGIVTQAPFSFNWVNVAAGTYTLTVKATDNLGGATTSSAVTVIVNANNGNGTGGSEQVYYIQADHLNTPRLLTDKDNGVVWQWGQDEPFGATVANQDPANSGKQTEFNLRFPGQYFDKETNTHYNYFRDYDPQTGRYLESDPIGLSGGINTFGYVYGDPVSNVDPNGTSVIALGNGWAGAAGAGGGAIGFGAAAAVAGAGYGGWQIGQYINPTVQPWIASLLDKVDEAQRVWERQQYHKRCDEPEPPGLSNCEKWKWRRDRAKQCIADRDQYSKKWYPGSEEPGHVNVISNLRQAIENLNDKISRFCSKECP</sequence>
<comment type="caution">
    <text evidence="2">The sequence shown here is derived from an EMBL/GenBank/DDBJ whole genome shotgun (WGS) entry which is preliminary data.</text>
</comment>
<evidence type="ECO:0000259" key="1">
    <source>
        <dbReference type="SMART" id="SM00089"/>
    </source>
</evidence>
<dbReference type="InterPro" id="IPR022409">
    <property type="entry name" value="PKD/Chitinase_dom"/>
</dbReference>
<feature type="domain" description="PKD/Chitinase" evidence="1">
    <location>
        <begin position="717"/>
        <end position="804"/>
    </location>
</feature>
<dbReference type="InterPro" id="IPR013783">
    <property type="entry name" value="Ig-like_fold"/>
</dbReference>
<proteinExistence type="predicted"/>
<gene>
    <name evidence="2" type="ORF">GCM10011396_33500</name>
</gene>
<name>A0A916XL69_9BURK</name>
<dbReference type="Pfam" id="PF17957">
    <property type="entry name" value="Big_7"/>
    <property type="match status" value="4"/>
</dbReference>
<feature type="domain" description="PKD/Chitinase" evidence="1">
    <location>
        <begin position="624"/>
        <end position="711"/>
    </location>
</feature>
<dbReference type="PANTHER" id="PTHR32305:SF15">
    <property type="entry name" value="PROTEIN RHSA-RELATED"/>
    <property type="match status" value="1"/>
</dbReference>
<dbReference type="AlphaFoldDB" id="A0A916XL69"/>
<dbReference type="Gene3D" id="2.120.10.30">
    <property type="entry name" value="TolB, C-terminal domain"/>
    <property type="match status" value="1"/>
</dbReference>
<dbReference type="NCBIfam" id="TIGR03696">
    <property type="entry name" value="Rhs_assc_core"/>
    <property type="match status" value="1"/>
</dbReference>
<dbReference type="Proteomes" id="UP000637423">
    <property type="component" value="Unassembled WGS sequence"/>
</dbReference>
<dbReference type="SUPFAM" id="SSF63829">
    <property type="entry name" value="Calcium-dependent phosphotriesterase"/>
    <property type="match status" value="1"/>
</dbReference>
<feature type="domain" description="PKD/Chitinase" evidence="1">
    <location>
        <begin position="528"/>
        <end position="617"/>
    </location>
</feature>
<dbReference type="PANTHER" id="PTHR32305">
    <property type="match status" value="1"/>
</dbReference>
<reference evidence="2" key="1">
    <citation type="journal article" date="2014" name="Int. J. Syst. Evol. Microbiol.">
        <title>Complete genome sequence of Corynebacterium casei LMG S-19264T (=DSM 44701T), isolated from a smear-ripened cheese.</title>
        <authorList>
            <consortium name="US DOE Joint Genome Institute (JGI-PGF)"/>
            <person name="Walter F."/>
            <person name="Albersmeier A."/>
            <person name="Kalinowski J."/>
            <person name="Ruckert C."/>
        </authorList>
    </citation>
    <scope>NUCLEOTIDE SEQUENCE</scope>
    <source>
        <strain evidence="2">CGMCC 1.10998</strain>
    </source>
</reference>
<evidence type="ECO:0000313" key="2">
    <source>
        <dbReference type="EMBL" id="GGC83390.1"/>
    </source>
</evidence>